<feature type="compositionally biased region" description="Basic residues" evidence="1">
    <location>
        <begin position="24"/>
        <end position="37"/>
    </location>
</feature>
<dbReference type="Proteomes" id="UP000245119">
    <property type="component" value="Linkage Group LG6"/>
</dbReference>
<evidence type="ECO:0000256" key="1">
    <source>
        <dbReference type="SAM" id="MobiDB-lite"/>
    </source>
</evidence>
<sequence>MATELWARSCLEPEPRRHRDPAAHRNKTKKKRNRSSPKKAADLWMEILDYNKVKQTIDIGQRSLSVAKLIHIASSAFGIGV</sequence>
<proteinExistence type="predicted"/>
<dbReference type="AlphaFoldDB" id="A0A2T7P543"/>
<gene>
    <name evidence="2" type="ORF">C0Q70_11116</name>
</gene>
<comment type="caution">
    <text evidence="2">The sequence shown here is derived from an EMBL/GenBank/DDBJ whole genome shotgun (WGS) entry which is preliminary data.</text>
</comment>
<feature type="region of interest" description="Disordered" evidence="1">
    <location>
        <begin position="1"/>
        <end position="39"/>
    </location>
</feature>
<keyword evidence="3" id="KW-1185">Reference proteome</keyword>
<accession>A0A2T7P543</accession>
<evidence type="ECO:0000313" key="2">
    <source>
        <dbReference type="EMBL" id="PVD28528.1"/>
    </source>
</evidence>
<name>A0A2T7P543_POMCA</name>
<organism evidence="2 3">
    <name type="scientific">Pomacea canaliculata</name>
    <name type="common">Golden apple snail</name>
    <dbReference type="NCBI Taxonomy" id="400727"/>
    <lineage>
        <taxon>Eukaryota</taxon>
        <taxon>Metazoa</taxon>
        <taxon>Spiralia</taxon>
        <taxon>Lophotrochozoa</taxon>
        <taxon>Mollusca</taxon>
        <taxon>Gastropoda</taxon>
        <taxon>Caenogastropoda</taxon>
        <taxon>Architaenioglossa</taxon>
        <taxon>Ampullarioidea</taxon>
        <taxon>Ampullariidae</taxon>
        <taxon>Pomacea</taxon>
    </lineage>
</organism>
<evidence type="ECO:0000313" key="3">
    <source>
        <dbReference type="Proteomes" id="UP000245119"/>
    </source>
</evidence>
<dbReference type="EMBL" id="PZQS01000006">
    <property type="protein sequence ID" value="PVD28528.1"/>
    <property type="molecule type" value="Genomic_DNA"/>
</dbReference>
<reference evidence="2 3" key="1">
    <citation type="submission" date="2018-04" db="EMBL/GenBank/DDBJ databases">
        <title>The genome of golden apple snail Pomacea canaliculata provides insight into stress tolerance and invasive adaptation.</title>
        <authorList>
            <person name="Liu C."/>
            <person name="Liu B."/>
            <person name="Ren Y."/>
            <person name="Zhang Y."/>
            <person name="Wang H."/>
            <person name="Li S."/>
            <person name="Jiang F."/>
            <person name="Yin L."/>
            <person name="Zhang G."/>
            <person name="Qian W."/>
            <person name="Fan W."/>
        </authorList>
    </citation>
    <scope>NUCLEOTIDE SEQUENCE [LARGE SCALE GENOMIC DNA]</scope>
    <source>
        <strain evidence="2">SZHN2017</strain>
        <tissue evidence="2">Muscle</tissue>
    </source>
</reference>
<feature type="compositionally biased region" description="Basic and acidic residues" evidence="1">
    <location>
        <begin position="11"/>
        <end position="23"/>
    </location>
</feature>
<protein>
    <submittedName>
        <fullName evidence="2">Uncharacterized protein</fullName>
    </submittedName>
</protein>